<protein>
    <submittedName>
        <fullName evidence="2">Replication initiation protein</fullName>
    </submittedName>
</protein>
<reference evidence="2" key="1">
    <citation type="journal article" date="2018" name="Sci. Rep.">
        <title>Novel Clade C-I Clostridium difficile strains escape diagnostic tests, differ in pathogenicity potential and carry toxins on extrachromosomal elements.</title>
        <authorList>
            <person name="Ramirez-Vargas G."/>
            <person name="Lopez-Urena D."/>
            <person name="Badilla A."/>
            <person name="Orozco-Aguilar J."/>
            <person name="Murillo T."/>
            <person name="Rojas P."/>
            <person name="Riedel T."/>
            <person name="Overmann J."/>
            <person name="Gonzalez G."/>
            <person name="Chaves-Olarte E."/>
            <person name="Quesada-Gomez C."/>
            <person name="Rodriguez C."/>
        </authorList>
    </citation>
    <scope>NUCLEOTIDE SEQUENCE</scope>
    <source>
        <strain evidence="2">HSJD-312</strain>
        <plasmid evidence="2">pHSJD-312</plasmid>
    </source>
</reference>
<sequence length="394" mass="46822">MGDYFTVEEDLKQLHIQIPKALFYEDKYIKPSDKKPLSVQAKILYGFLLDRTKLSLSNQWYDDKNRLFIKCDQISMSEFLGVSEKTARGYKNELINFGLLEEDKTGQGKSNLLYLKQVDVKINKLSLYIDKFKDNVEEKRILERERILKYREKEEKNKSINLKNTLNGSFYRSEKKLKKILNGKNYRSRTVKTTVQERENLPYSNTDSSDTDFKVVVDEENKINKIENLYVKLKVDKEVKPGMKKLIEKNIDNLDIEIWEQIFINVSENDIKKKYSYIKKILENLKEKNIKTIKEFENDNRLYNEQKSKRKYSKNKFDNFNGSLKNKNENYINEKIKASQDVKYGEKEDILEEDDNINKKVYEKAVEDKWNCGAPIKKIAIEYAIKYNLPYPKE</sequence>
<dbReference type="AlphaFoldDB" id="A0A386JBI7"/>
<gene>
    <name evidence="2" type="ORF">pHSJD-312_00001</name>
</gene>
<keyword evidence="2" id="KW-0614">Plasmid</keyword>
<organism evidence="2">
    <name type="scientific">Clostridioides difficile</name>
    <name type="common">Peptoclostridium difficile</name>
    <dbReference type="NCBI Taxonomy" id="1496"/>
    <lineage>
        <taxon>Bacteria</taxon>
        <taxon>Bacillati</taxon>
        <taxon>Bacillota</taxon>
        <taxon>Clostridia</taxon>
        <taxon>Peptostreptococcales</taxon>
        <taxon>Peptostreptococcaceae</taxon>
        <taxon>Clostridioides</taxon>
    </lineage>
</organism>
<proteinExistence type="predicted"/>
<dbReference type="EMBL" id="MG973074">
    <property type="protein sequence ID" value="AYD68624.1"/>
    <property type="molecule type" value="Genomic_DNA"/>
</dbReference>
<dbReference type="RefSeq" id="WP_102822251.1">
    <property type="nucleotide sequence ID" value="NZ_LJCL01000008.1"/>
</dbReference>
<evidence type="ECO:0000313" key="2">
    <source>
        <dbReference type="EMBL" id="AYD68624.1"/>
    </source>
</evidence>
<feature type="domain" description="Replication initiator A N-terminal" evidence="1">
    <location>
        <begin position="15"/>
        <end position="94"/>
    </location>
</feature>
<evidence type="ECO:0000259" key="1">
    <source>
        <dbReference type="Pfam" id="PF06970"/>
    </source>
</evidence>
<dbReference type="Pfam" id="PF06970">
    <property type="entry name" value="RepA_N"/>
    <property type="match status" value="1"/>
</dbReference>
<geneLocation type="plasmid" evidence="2">
    <name>pHSJD-312</name>
</geneLocation>
<accession>A0A386JBI7</accession>
<name>A0A386JBI7_CLODI</name>
<dbReference type="InterPro" id="IPR010724">
    <property type="entry name" value="RepA_N"/>
</dbReference>